<dbReference type="GeneID" id="28896754"/>
<dbReference type="Gene3D" id="3.60.21.60">
    <property type="match status" value="2"/>
</dbReference>
<dbReference type="InterPro" id="IPR007185">
    <property type="entry name" value="DNA_pol_a/d/e_bsu"/>
</dbReference>
<comment type="similarity">
    <text evidence="2 6">Belongs to the DNA polymerase alpha subunit B family.</text>
</comment>
<feature type="region of interest" description="Disordered" evidence="7">
    <location>
        <begin position="119"/>
        <end position="181"/>
    </location>
</feature>
<feature type="compositionally biased region" description="Polar residues" evidence="7">
    <location>
        <begin position="143"/>
        <end position="155"/>
    </location>
</feature>
<dbReference type="STRING" id="1328760.A0A165JUL2"/>
<dbReference type="FunFam" id="3.60.21.60:FF:000005">
    <property type="entry name" value="DNA polymerase alpha subunit B"/>
    <property type="match status" value="1"/>
</dbReference>
<dbReference type="GO" id="GO:0003677">
    <property type="term" value="F:DNA binding"/>
    <property type="evidence" value="ECO:0007669"/>
    <property type="project" value="InterPro"/>
</dbReference>
<feature type="compositionally biased region" description="Basic and acidic residues" evidence="7">
    <location>
        <begin position="78"/>
        <end position="93"/>
    </location>
</feature>
<evidence type="ECO:0000256" key="7">
    <source>
        <dbReference type="SAM" id="MobiDB-lite"/>
    </source>
</evidence>
<dbReference type="PANTHER" id="PTHR23061">
    <property type="entry name" value="DNA POLYMERASE 2 ALPHA 70 KDA SUBUNIT"/>
    <property type="match status" value="1"/>
</dbReference>
<dbReference type="Pfam" id="PF22062">
    <property type="entry name" value="OB_DPOA2"/>
    <property type="match status" value="1"/>
</dbReference>
<organism evidence="10 11">
    <name type="scientific">Xylona heveae (strain CBS 132557 / TC161)</name>
    <dbReference type="NCBI Taxonomy" id="1328760"/>
    <lineage>
        <taxon>Eukaryota</taxon>
        <taxon>Fungi</taxon>
        <taxon>Dikarya</taxon>
        <taxon>Ascomycota</taxon>
        <taxon>Pezizomycotina</taxon>
        <taxon>Xylonomycetes</taxon>
        <taxon>Xylonales</taxon>
        <taxon>Xylonaceae</taxon>
        <taxon>Xylona</taxon>
    </lineage>
</organism>
<keyword evidence="11" id="KW-1185">Reference proteome</keyword>
<dbReference type="Proteomes" id="UP000076632">
    <property type="component" value="Unassembled WGS sequence"/>
</dbReference>
<feature type="domain" description="DNA polymerase alpha/delta/epsilon subunit B" evidence="8">
    <location>
        <begin position="376"/>
        <end position="611"/>
    </location>
</feature>
<dbReference type="GO" id="GO:0003887">
    <property type="term" value="F:DNA-directed DNA polymerase activity"/>
    <property type="evidence" value="ECO:0007669"/>
    <property type="project" value="EnsemblFungi"/>
</dbReference>
<evidence type="ECO:0000256" key="6">
    <source>
        <dbReference type="PIRNR" id="PIRNR018300"/>
    </source>
</evidence>
<evidence type="ECO:0000313" key="10">
    <source>
        <dbReference type="EMBL" id="KZF26649.1"/>
    </source>
</evidence>
<evidence type="ECO:0000256" key="5">
    <source>
        <dbReference type="ARBA" id="ARBA00023242"/>
    </source>
</evidence>
<comment type="function">
    <text evidence="6">Accessory subunit of the DNA polymerase alpha complex (also known as the alpha DNA polymerase-primase complex) which plays an essential role in the initiation of DNA synthesis.</text>
</comment>
<gene>
    <name evidence="10" type="ORF">L228DRAFT_243146</name>
</gene>
<dbReference type="GO" id="GO:0005658">
    <property type="term" value="C:alpha DNA polymerase:primase complex"/>
    <property type="evidence" value="ECO:0007669"/>
    <property type="project" value="EnsemblFungi"/>
</dbReference>
<dbReference type="OrthoDB" id="336885at2759"/>
<evidence type="ECO:0000313" key="11">
    <source>
        <dbReference type="Proteomes" id="UP000076632"/>
    </source>
</evidence>
<dbReference type="GO" id="GO:0006270">
    <property type="term" value="P:DNA replication initiation"/>
    <property type="evidence" value="ECO:0007669"/>
    <property type="project" value="EnsemblFungi"/>
</dbReference>
<name>A0A165JUL2_XYLHT</name>
<dbReference type="AlphaFoldDB" id="A0A165JUL2"/>
<evidence type="ECO:0000259" key="9">
    <source>
        <dbReference type="Pfam" id="PF22062"/>
    </source>
</evidence>
<evidence type="ECO:0000259" key="8">
    <source>
        <dbReference type="Pfam" id="PF04042"/>
    </source>
</evidence>
<keyword evidence="4 6" id="KW-0235">DNA replication</keyword>
<proteinExistence type="inferred from homology"/>
<feature type="region of interest" description="Disordered" evidence="7">
    <location>
        <begin position="78"/>
        <end position="106"/>
    </location>
</feature>
<dbReference type="InterPro" id="IPR054300">
    <property type="entry name" value="OB_DPOA2"/>
</dbReference>
<dbReference type="GO" id="GO:0005635">
    <property type="term" value="C:nuclear envelope"/>
    <property type="evidence" value="ECO:0007669"/>
    <property type="project" value="EnsemblFungi"/>
</dbReference>
<dbReference type="InParanoid" id="A0A165JUL2"/>
<comment type="subcellular location">
    <subcellularLocation>
        <location evidence="1 6">Nucleus</location>
    </subcellularLocation>
</comment>
<dbReference type="RefSeq" id="XP_018192204.1">
    <property type="nucleotide sequence ID" value="XM_018331617.1"/>
</dbReference>
<sequence length="669" mass="73067">MEDPSAELNKLFAAPPANELPQDVLGELKSILRLHALSPQELFFKWESYSIKMGAEETRLNLDTARAFKHDIQEGLERESRTKAHIRTTDKRSTAGATPRAKASTDDVFGMIDGLMPSTPRHVAASGTATSAKRRSAFETPASKASKNNVFSSPSEIKPSPRQGDIGGSGATVPFSERPNAGQTIESLNSHLPEAESPVAPSAEPRIKLTANTDLKKFSYRPMAMHLSEASEVLDDRIDEFMALIQTHNKLEDNAFGNPATQSTSEVIAVGRIASDTLEGKPNSASLVLETSRRMGAGLRVPLKVDSLARFEFFPGQIIAVRGVNASGDYFTVHEVLDIPLLPMAASNAEVLDSCNERLRGGADSDESDSAPPLSILVASGPFTAEDNLDFEPLHALCDRASATYADSIVLVGPFLDVEHPLVASGDFDLPDDSRIEPDKATMTDVFRVLIGAPLRRLAENVPNITIIMIPSIRDVISKHVSWPQDSFPKKELGLPKQARIVSNPITLNINESVVGISSQDVLYELRRQEVVGGKPRELNVLARLPRHLVEQRHYFPLFPPVSREAYPKSGLDDDLPIGAMLDTSYLKLGEWLNVRPDILICPSALAPFAKVVESVLVINPGNLSKRRGAGTFAQLAIYPANISDEERAENKPIDHKIFERGRVDIIRI</sequence>
<accession>A0A165JUL2</accession>
<evidence type="ECO:0000256" key="2">
    <source>
        <dbReference type="ARBA" id="ARBA00007299"/>
    </source>
</evidence>
<dbReference type="FunFam" id="3.60.21.60:FF:000008">
    <property type="entry name" value="DNA polymerase alpha subunit B"/>
    <property type="match status" value="1"/>
</dbReference>
<keyword evidence="5 6" id="KW-0539">Nucleus</keyword>
<dbReference type="FunCoup" id="A0A165JUL2">
    <property type="interactions" value="410"/>
</dbReference>
<dbReference type="PIRSF" id="PIRSF018300">
    <property type="entry name" value="DNA_pol_alph_2"/>
    <property type="match status" value="1"/>
</dbReference>
<dbReference type="PANTHER" id="PTHR23061:SF12">
    <property type="entry name" value="DNA POLYMERASE ALPHA SUBUNIT B"/>
    <property type="match status" value="1"/>
</dbReference>
<dbReference type="Pfam" id="PF04042">
    <property type="entry name" value="DNA_pol_E_B"/>
    <property type="match status" value="1"/>
</dbReference>
<evidence type="ECO:0000256" key="4">
    <source>
        <dbReference type="ARBA" id="ARBA00022705"/>
    </source>
</evidence>
<reference evidence="10 11" key="1">
    <citation type="journal article" date="2016" name="Fungal Biol.">
        <title>The genome of Xylona heveae provides a window into fungal endophytism.</title>
        <authorList>
            <person name="Gazis R."/>
            <person name="Kuo A."/>
            <person name="Riley R."/>
            <person name="LaButti K."/>
            <person name="Lipzen A."/>
            <person name="Lin J."/>
            <person name="Amirebrahimi M."/>
            <person name="Hesse C.N."/>
            <person name="Spatafora J.W."/>
            <person name="Henrissat B."/>
            <person name="Hainaut M."/>
            <person name="Grigoriev I.V."/>
            <person name="Hibbett D.S."/>
        </authorList>
    </citation>
    <scope>NUCLEOTIDE SEQUENCE [LARGE SCALE GENOMIC DNA]</scope>
    <source>
        <strain evidence="10 11">TC161</strain>
    </source>
</reference>
<protein>
    <recommendedName>
        <fullName evidence="3 6">DNA polymerase alpha subunit B</fullName>
    </recommendedName>
</protein>
<dbReference type="GO" id="GO:0016233">
    <property type="term" value="P:telomere capping"/>
    <property type="evidence" value="ECO:0007669"/>
    <property type="project" value="EnsemblFungi"/>
</dbReference>
<feature type="domain" description="DNA polymerase alpha subunit B OB" evidence="9">
    <location>
        <begin position="231"/>
        <end position="338"/>
    </location>
</feature>
<dbReference type="OMA" id="PFLDIEH"/>
<evidence type="ECO:0000256" key="3">
    <source>
        <dbReference type="ARBA" id="ARBA00018596"/>
    </source>
</evidence>
<dbReference type="InterPro" id="IPR016722">
    <property type="entry name" value="DNA_pol_alpha_bsu"/>
</dbReference>
<dbReference type="EMBL" id="KV407454">
    <property type="protein sequence ID" value="KZF26649.1"/>
    <property type="molecule type" value="Genomic_DNA"/>
</dbReference>
<evidence type="ECO:0000256" key="1">
    <source>
        <dbReference type="ARBA" id="ARBA00004123"/>
    </source>
</evidence>